<dbReference type="AlphaFoldDB" id="B4RAM6"/>
<sequence>MTDAAAAKPRRLRLFLALFGVALVVFAALLYLNRRMLAREALTGWLRSKGVASEAEVYAFGPSTFTARLRIGDPGRPDFTAARAEVRYRVRGFGFEVVSVTLREPVLRASLRGGRLSVGSLDPIVEEFRSRPPRPDAARPRILVDGGVLWLATDYGPLRLRADARVEDNKLMWLQAGAEPATLAGRGVTLRTGRAALAVTTRGARTSVRLDAPLSVAGPEGLALDGGLLRITADGPYPDLQNRRGDGGVTLNASLAADALAAGDRRLEDVEAQAAFVGQATGWIPDLTLAGRAVADVRAASGEIGGTQGRRILAAAVSDDLRWTRRGGDRLAATLRLTGSLGQVQAADLTLERLAASFSGPLSADKAGARLTLSGDVVGRGRYAGLGAPAAEDSPETAAIKRAAAGFRIAAPGVGLSLAPTPGPGAGVSLRLPRPVRLLPDRGGEVVLSSTGADDWRLVSAGGGLPEADVAVTDLRLANGGASAGVSAKARLSFGPIQHGALDAAGRLRIGGGVVGFTASRCAALSAERLELGENDVERLAGRLCPGGGPLFRMADGGWRLSGRAEDVRANAPFLQARVEQAAGPVAFGQAAGRLQARAAIEGARVEDAAPETRFNPLVMTGRAELARDVWTADLAFRTLAGQPVATAVLRHDAVRGQGGVDIDTGALVFAEGGLQPEQLSPLTAALGSPATGQARFTGRFSWTAEGATSGGELAIPRLDFESPAGAVTGLSGTIALASLAPLDAVPGQTLTVERLDAIAPLTNVTATFGLKDEVVRISGGEAEVGGGKVRIEALEVPFDRTAPTRGTLLFEGVQLHDVVEASPFGDKVELDARVSGRVPFEANGNQVRITGGDLRAIQPGRLSIDRSTFTGGLGSAVTESAGVAAPGAGAPADESSTSDMITEFAYEAMENLSFDRLEAGLNSQADGRLGVLFHIRGRHDPPKRQQLRLGIFELVQRDFMNKALPLPSGTEVNLTLDTTLNLDDLLADYAEYLRLRSSGPVQP</sequence>
<keyword evidence="1" id="KW-0472">Membrane</keyword>
<protein>
    <submittedName>
        <fullName evidence="2">Uncharacterized protein</fullName>
    </submittedName>
</protein>
<dbReference type="RefSeq" id="WP_012523762.1">
    <property type="nucleotide sequence ID" value="NC_011144.1"/>
</dbReference>
<evidence type="ECO:0000313" key="2">
    <source>
        <dbReference type="EMBL" id="ACG79624.1"/>
    </source>
</evidence>
<accession>B4RAM6</accession>
<dbReference type="eggNOG" id="COG2982">
    <property type="taxonomic scope" value="Bacteria"/>
</dbReference>
<dbReference type="EMBL" id="CP000747">
    <property type="protein sequence ID" value="ACG79624.1"/>
    <property type="molecule type" value="Genomic_DNA"/>
</dbReference>
<evidence type="ECO:0000256" key="1">
    <source>
        <dbReference type="SAM" id="Phobius"/>
    </source>
</evidence>
<dbReference type="Pfam" id="PF11739">
    <property type="entry name" value="YdbH-like"/>
    <property type="match status" value="1"/>
</dbReference>
<dbReference type="InterPro" id="IPR021730">
    <property type="entry name" value="YdbH"/>
</dbReference>
<evidence type="ECO:0000313" key="3">
    <source>
        <dbReference type="Proteomes" id="UP000001868"/>
    </source>
</evidence>
<keyword evidence="3" id="KW-1185">Reference proteome</keyword>
<proteinExistence type="predicted"/>
<gene>
    <name evidence="2" type="ordered locus">PHZ_c3215</name>
</gene>
<dbReference type="HOGENOM" id="CLU_286326_0_0_5"/>
<keyword evidence="1" id="KW-0812">Transmembrane</keyword>
<name>B4RAM6_PHEZH</name>
<dbReference type="STRING" id="450851.PHZ_c3215"/>
<dbReference type="KEGG" id="pzu:PHZ_c3215"/>
<organism evidence="2 3">
    <name type="scientific">Phenylobacterium zucineum (strain HLK1)</name>
    <dbReference type="NCBI Taxonomy" id="450851"/>
    <lineage>
        <taxon>Bacteria</taxon>
        <taxon>Pseudomonadati</taxon>
        <taxon>Pseudomonadota</taxon>
        <taxon>Alphaproteobacteria</taxon>
        <taxon>Caulobacterales</taxon>
        <taxon>Caulobacteraceae</taxon>
        <taxon>Phenylobacterium</taxon>
    </lineage>
</organism>
<keyword evidence="1" id="KW-1133">Transmembrane helix</keyword>
<dbReference type="Proteomes" id="UP000001868">
    <property type="component" value="Chromosome"/>
</dbReference>
<feature type="transmembrane region" description="Helical" evidence="1">
    <location>
        <begin position="12"/>
        <end position="32"/>
    </location>
</feature>
<dbReference type="OrthoDB" id="7597031at2"/>
<reference evidence="2 3" key="1">
    <citation type="journal article" date="2008" name="BMC Genomics">
        <title>Complete genome of Phenylobacterium zucineum - a novel facultative intracellular bacterium isolated from human erythroleukemia cell line K562.</title>
        <authorList>
            <person name="Luo Y."/>
            <person name="Xu X."/>
            <person name="Ding Z."/>
            <person name="Liu Z."/>
            <person name="Zhang B."/>
            <person name="Yan Z."/>
            <person name="Sun J."/>
            <person name="Hu S."/>
            <person name="Hu X."/>
        </authorList>
    </citation>
    <scope>NUCLEOTIDE SEQUENCE [LARGE SCALE GENOMIC DNA]</scope>
    <source>
        <strain evidence="2 3">HLK1</strain>
    </source>
</reference>